<dbReference type="SMART" id="SM00054">
    <property type="entry name" value="EFh"/>
    <property type="match status" value="4"/>
</dbReference>
<keyword evidence="1" id="KW-0479">Metal-binding</keyword>
<dbReference type="AlphaFoldDB" id="A0A8J9W4T6"/>
<dbReference type="InterPro" id="IPR002048">
    <property type="entry name" value="EF_hand_dom"/>
</dbReference>
<evidence type="ECO:0000256" key="2">
    <source>
        <dbReference type="ARBA" id="ARBA00022737"/>
    </source>
</evidence>
<dbReference type="OrthoDB" id="26525at2759"/>
<evidence type="ECO:0000256" key="5">
    <source>
        <dbReference type="ARBA" id="ARBA00038202"/>
    </source>
</evidence>
<evidence type="ECO:0000259" key="6">
    <source>
        <dbReference type="SMART" id="SM00054"/>
    </source>
</evidence>
<accession>A0A8J9W4T6</accession>
<evidence type="ECO:0000256" key="1">
    <source>
        <dbReference type="ARBA" id="ARBA00022723"/>
    </source>
</evidence>
<dbReference type="GO" id="GO:0016460">
    <property type="term" value="C:myosin II complex"/>
    <property type="evidence" value="ECO:0007669"/>
    <property type="project" value="TreeGrafter"/>
</dbReference>
<dbReference type="Proteomes" id="UP000838412">
    <property type="component" value="Chromosome 11"/>
</dbReference>
<keyword evidence="8" id="KW-1185">Reference proteome</keyword>
<dbReference type="PANTHER" id="PTHR23048:SF46">
    <property type="entry name" value="TROPONIN C-LIKE ISOFORM X1"/>
    <property type="match status" value="1"/>
</dbReference>
<dbReference type="SUPFAM" id="SSF47473">
    <property type="entry name" value="EF-hand"/>
    <property type="match status" value="1"/>
</dbReference>
<evidence type="ECO:0000256" key="4">
    <source>
        <dbReference type="ARBA" id="ARBA00023179"/>
    </source>
</evidence>
<dbReference type="FunFam" id="1.10.238.10:FF:000107">
    <property type="entry name" value="Troponin C, skeletal muscle"/>
    <property type="match status" value="1"/>
</dbReference>
<dbReference type="PROSITE" id="PS00018">
    <property type="entry name" value="EF_HAND_1"/>
    <property type="match status" value="2"/>
</dbReference>
<evidence type="ECO:0000256" key="3">
    <source>
        <dbReference type="ARBA" id="ARBA00022837"/>
    </source>
</evidence>
<dbReference type="EMBL" id="OV696696">
    <property type="protein sequence ID" value="CAH1239507.1"/>
    <property type="molecule type" value="Genomic_DNA"/>
</dbReference>
<keyword evidence="2" id="KW-0677">Repeat</keyword>
<dbReference type="Pfam" id="PF13499">
    <property type="entry name" value="EF-hand_7"/>
    <property type="match status" value="2"/>
</dbReference>
<dbReference type="PANTHER" id="PTHR23048">
    <property type="entry name" value="MYOSIN LIGHT CHAIN 1, 3"/>
    <property type="match status" value="1"/>
</dbReference>
<dbReference type="GO" id="GO:0005509">
    <property type="term" value="F:calcium ion binding"/>
    <property type="evidence" value="ECO:0007669"/>
    <property type="project" value="InterPro"/>
</dbReference>
<sequence length="370" mass="41520">MLLISSSIEGTVVQNVSGVLAVLCRPVRGRYVAIRAQSVFVRIVGRTSNPPEVSSAQARSPLQIQPPFSLSPPRAKYITMGSARDMLSDDLVEEFQMAFDMFDQKSEGEISVQNLGTILKQIGLNPSRKELEEIMAEADEDGSGTMDFDEFLELMAKQMHQEEGELNEDEVRAAFNVFDKNNDGFISMSEWKAMAEACDENLSEAELNELMEEGDVNRDGRLDYDARQKLVWKGDVHSDGRLDYDGKEGFAIEYCQAMRQKLVWKGGVNRDGRLDYDGKEGFAIEYKKTMRYGRENRPRPGKVTEGHLQASGCVAQEMPRPGHVITEMTNTDGSRDRGVDDKYCGEEVVSVFTFTADGRTKTRARCRTTE</sequence>
<proteinExistence type="inferred from homology"/>
<dbReference type="CDD" id="cd00051">
    <property type="entry name" value="EFh"/>
    <property type="match status" value="2"/>
</dbReference>
<gene>
    <name evidence="7" type="primary">TNNC2</name>
    <name evidence="7" type="ORF">BLAG_LOCUS3784</name>
</gene>
<reference evidence="7" key="1">
    <citation type="submission" date="2022-01" db="EMBL/GenBank/DDBJ databases">
        <authorList>
            <person name="Braso-Vives M."/>
        </authorList>
    </citation>
    <scope>NUCLEOTIDE SEQUENCE</scope>
</reference>
<dbReference type="InterPro" id="IPR011992">
    <property type="entry name" value="EF-hand-dom_pair"/>
</dbReference>
<comment type="similarity">
    <text evidence="5">Belongs to the troponin C family.</text>
</comment>
<feature type="domain" description="EF-hand" evidence="6">
    <location>
        <begin position="170"/>
        <end position="198"/>
    </location>
</feature>
<evidence type="ECO:0000313" key="7">
    <source>
        <dbReference type="EMBL" id="CAH1239507.1"/>
    </source>
</evidence>
<evidence type="ECO:0000313" key="8">
    <source>
        <dbReference type="Proteomes" id="UP000838412"/>
    </source>
</evidence>
<protein>
    <submittedName>
        <fullName evidence="7">TNNC2 protein</fullName>
    </submittedName>
</protein>
<feature type="domain" description="EF-hand" evidence="6">
    <location>
        <begin position="94"/>
        <end position="122"/>
    </location>
</feature>
<dbReference type="InterPro" id="IPR018247">
    <property type="entry name" value="EF_Hand_1_Ca_BS"/>
</dbReference>
<keyword evidence="4" id="KW-0514">Muscle protein</keyword>
<feature type="domain" description="EF-hand" evidence="6">
    <location>
        <begin position="130"/>
        <end position="158"/>
    </location>
</feature>
<dbReference type="Gene3D" id="1.10.238.10">
    <property type="entry name" value="EF-hand"/>
    <property type="match status" value="2"/>
</dbReference>
<name>A0A8J9W4T6_BRALA</name>
<dbReference type="InterPro" id="IPR050230">
    <property type="entry name" value="CALM/Myosin/TropC-like"/>
</dbReference>
<keyword evidence="3" id="KW-0106">Calcium</keyword>
<organism evidence="7 8">
    <name type="scientific">Branchiostoma lanceolatum</name>
    <name type="common">Common lancelet</name>
    <name type="synonym">Amphioxus lanceolatum</name>
    <dbReference type="NCBI Taxonomy" id="7740"/>
    <lineage>
        <taxon>Eukaryota</taxon>
        <taxon>Metazoa</taxon>
        <taxon>Chordata</taxon>
        <taxon>Cephalochordata</taxon>
        <taxon>Leptocardii</taxon>
        <taxon>Amphioxiformes</taxon>
        <taxon>Branchiostomatidae</taxon>
        <taxon>Branchiostoma</taxon>
    </lineage>
</organism>
<feature type="domain" description="EF-hand" evidence="6">
    <location>
        <begin position="206"/>
        <end position="234"/>
    </location>
</feature>